<keyword evidence="5" id="KW-1185">Reference proteome</keyword>
<reference evidence="4" key="2">
    <citation type="journal article" date="2020" name="Microorganisms">
        <title>Osmotic Adaptation and Compatible Solute Biosynthesis of Phototrophic Bacteria as Revealed from Genome Analyses.</title>
        <authorList>
            <person name="Imhoff J.F."/>
            <person name="Rahn T."/>
            <person name="Kunzel S."/>
            <person name="Keller A."/>
            <person name="Neulinger S.C."/>
        </authorList>
    </citation>
    <scope>NUCLEOTIDE SEQUENCE</scope>
    <source>
        <strain evidence="4">DSM 9154</strain>
    </source>
</reference>
<dbReference type="GO" id="GO:0043190">
    <property type="term" value="C:ATP-binding cassette (ABC) transporter complex"/>
    <property type="evidence" value="ECO:0007669"/>
    <property type="project" value="InterPro"/>
</dbReference>
<evidence type="ECO:0000256" key="1">
    <source>
        <dbReference type="ARBA" id="ARBA00007162"/>
    </source>
</evidence>
<dbReference type="CDD" id="cd01071">
    <property type="entry name" value="PBP2_PhnD_like"/>
    <property type="match status" value="1"/>
</dbReference>
<dbReference type="InterPro" id="IPR005770">
    <property type="entry name" value="PhnD"/>
</dbReference>
<comment type="similarity">
    <text evidence="1">Belongs to the phosphate/phosphite/phosphonate binding protein family.</text>
</comment>
<accession>A0A934QKI4</accession>
<feature type="chain" id="PRO_5037136364" evidence="3">
    <location>
        <begin position="27"/>
        <end position="313"/>
    </location>
</feature>
<proteinExistence type="inferred from homology"/>
<organism evidence="4 5">
    <name type="scientific">Rhodovibrio salinarum</name>
    <dbReference type="NCBI Taxonomy" id="1087"/>
    <lineage>
        <taxon>Bacteria</taxon>
        <taxon>Pseudomonadati</taxon>
        <taxon>Pseudomonadota</taxon>
        <taxon>Alphaproteobacteria</taxon>
        <taxon>Rhodospirillales</taxon>
        <taxon>Rhodovibrionaceae</taxon>
        <taxon>Rhodovibrio</taxon>
    </lineage>
</organism>
<evidence type="ECO:0000256" key="3">
    <source>
        <dbReference type="SAM" id="SignalP"/>
    </source>
</evidence>
<dbReference type="GO" id="GO:0055085">
    <property type="term" value="P:transmembrane transport"/>
    <property type="evidence" value="ECO:0007669"/>
    <property type="project" value="InterPro"/>
</dbReference>
<dbReference type="GO" id="GO:0015716">
    <property type="term" value="P:organic phosphonate transport"/>
    <property type="evidence" value="ECO:0007669"/>
    <property type="project" value="InterPro"/>
</dbReference>
<dbReference type="RefSeq" id="WP_037256515.1">
    <property type="nucleotide sequence ID" value="NZ_NRRE01000028.1"/>
</dbReference>
<dbReference type="Pfam" id="PF12974">
    <property type="entry name" value="Phosphonate-bd"/>
    <property type="match status" value="1"/>
</dbReference>
<feature type="signal peptide" evidence="3">
    <location>
        <begin position="1"/>
        <end position="26"/>
    </location>
</feature>
<dbReference type="SUPFAM" id="SSF53850">
    <property type="entry name" value="Periplasmic binding protein-like II"/>
    <property type="match status" value="1"/>
</dbReference>
<dbReference type="Gene3D" id="3.40.190.10">
    <property type="entry name" value="Periplasmic binding protein-like II"/>
    <property type="match status" value="2"/>
</dbReference>
<gene>
    <name evidence="4" type="primary">phnD</name>
    <name evidence="4" type="ORF">CKO21_14905</name>
</gene>
<keyword evidence="2 3" id="KW-0732">Signal</keyword>
<dbReference type="InterPro" id="IPR017797">
    <property type="entry name" value="Phosphnate-bd"/>
</dbReference>
<dbReference type="NCBIfam" id="TIGR03431">
    <property type="entry name" value="PhnD"/>
    <property type="match status" value="1"/>
</dbReference>
<comment type="caution">
    <text evidence="4">The sequence shown here is derived from an EMBL/GenBank/DDBJ whole genome shotgun (WGS) entry which is preliminary data.</text>
</comment>
<dbReference type="PANTHER" id="PTHR35841">
    <property type="entry name" value="PHOSPHONATES-BINDING PERIPLASMIC PROTEIN"/>
    <property type="match status" value="1"/>
</dbReference>
<evidence type="ECO:0000256" key="2">
    <source>
        <dbReference type="ARBA" id="ARBA00022729"/>
    </source>
</evidence>
<dbReference type="EMBL" id="NRRE01000028">
    <property type="protein sequence ID" value="MBK1698536.1"/>
    <property type="molecule type" value="Genomic_DNA"/>
</dbReference>
<dbReference type="PANTHER" id="PTHR35841:SF1">
    <property type="entry name" value="PHOSPHONATES-BINDING PERIPLASMIC PROTEIN"/>
    <property type="match status" value="1"/>
</dbReference>
<protein>
    <submittedName>
        <fullName evidence="4">Phosphonate ABC transporter substrate-binding protein</fullName>
    </submittedName>
</protein>
<reference evidence="4" key="1">
    <citation type="submission" date="2017-08" db="EMBL/GenBank/DDBJ databases">
        <authorList>
            <person name="Imhoff J.F."/>
            <person name="Rahn T."/>
            <person name="Kuenzel S."/>
            <person name="Neulinger S.C."/>
        </authorList>
    </citation>
    <scope>NUCLEOTIDE SEQUENCE</scope>
    <source>
        <strain evidence="4">DSM 9154</strain>
    </source>
</reference>
<evidence type="ECO:0000313" key="4">
    <source>
        <dbReference type="EMBL" id="MBK1698536.1"/>
    </source>
</evidence>
<dbReference type="NCBIfam" id="TIGR01098">
    <property type="entry name" value="3A0109s03R"/>
    <property type="match status" value="1"/>
</dbReference>
<dbReference type="AlphaFoldDB" id="A0A934QKI4"/>
<evidence type="ECO:0000313" key="5">
    <source>
        <dbReference type="Proteomes" id="UP000778970"/>
    </source>
</evidence>
<dbReference type="Proteomes" id="UP000778970">
    <property type="component" value="Unassembled WGS sequence"/>
</dbReference>
<name>A0A934QKI4_9PROT</name>
<sequence>MNAWKKISLAAAAAVIGVTGASVAQAQERPEAGIDSFRVSIIGGENEQDRLRKYQCMEDRFESLLGVDTKLFPSSDYAGTMEGLLGGTLDYAFLGSSGYAGIHIEDPDAVEPVLSRIQTNGAKGYHSIMLSRKGSGIETIEDAKGKLLGYADPNSTSGYLIPVSAFDEMGINPDDYFAKTTFSGGHEQNVLALLNGDVDVAVTWTSGVGEWENGFTSGNLRKMVDKGMLDMSEVQQVWMSDLIPNGPAVLRTTLPQQVKVAVKGSLMTMPWDDPECFYQTFGGNYAGFFEVNHDFYQGIVNARRKEIEQAEAN</sequence>